<reference evidence="7" key="2">
    <citation type="submission" date="2021-04" db="EMBL/GenBank/DDBJ databases">
        <authorList>
            <person name="Gilroy R."/>
        </authorList>
    </citation>
    <scope>NUCLEOTIDE SEQUENCE</scope>
    <source>
        <strain evidence="7">Gambia16-554</strain>
    </source>
</reference>
<dbReference type="GO" id="GO:0090313">
    <property type="term" value="P:regulation of protein targeting to membrane"/>
    <property type="evidence" value="ECO:0007669"/>
    <property type="project" value="TreeGrafter"/>
</dbReference>
<dbReference type="GO" id="GO:0009306">
    <property type="term" value="P:protein secretion"/>
    <property type="evidence" value="ECO:0007669"/>
    <property type="project" value="InterPro"/>
</dbReference>
<keyword evidence="2" id="KW-0812">Transmembrane</keyword>
<evidence type="ECO:0000256" key="4">
    <source>
        <dbReference type="ARBA" id="ARBA00023136"/>
    </source>
</evidence>
<evidence type="ECO:0000313" key="8">
    <source>
        <dbReference type="Proteomes" id="UP000824115"/>
    </source>
</evidence>
<evidence type="ECO:0000313" key="7">
    <source>
        <dbReference type="EMBL" id="HIZ85846.1"/>
    </source>
</evidence>
<evidence type="ECO:0000256" key="1">
    <source>
        <dbReference type="ARBA" id="ARBA00004167"/>
    </source>
</evidence>
<dbReference type="Pfam" id="PF04357">
    <property type="entry name" value="TamB"/>
    <property type="match status" value="1"/>
</dbReference>
<keyword evidence="4" id="KW-0472">Membrane</keyword>
<sequence length="1511" mass="166027">MALQFPKVQNRIARRVVTAIEPKINGNIEVGRIAVVFFNKVMAYDVTVTGAAGDTLAAFEKLSVSLLPAELLRGRITANRIFIENGCFNLIKEGPGKYSNIHRILNLSPKPDSLKKPLRVPDMNINDLTLRNMRFSLRNPAGDTVERSGMMNFKNLNIEDIDARINRIRIRDNTIICRIRDISAMDCSGYELRSLSGVFSLNSSKSRIRNLHLSDTYSEIDAAYLSFGYNSGKDLKDFVHKITLGADFRNSYLDFRSLGYFAKALQGNILKLNINGEITGPVCNLVTHDLLVSSGDSTSVRIGASVSGLPDIENTYFNINFKEISTTTADVSGIVKHFSRKDNNINSILSGTEVTLRGEAYGTFSDIYSIGQLSSDAGKAGYEANLGFKKGEGMDISSSLWLENMDIGRVLSNDLFGPVDMTAGFHARLGAGDNREITANLDSLRISRININGYTYRHIAVTGQMREHRADIRLVSHDQALPAMFQGIVNFNHGNSPERARIFLDVPYSDLHIMNVVKKGEISSLGITAQADLRLSDKSVLGSVLLDNISYANDNGQYLIDSLYIRSAIMEGRNIVTVKSPILHADYSSTDSPARMINRLKLAVQGRSLAPVLMADTSDTDRPDGHYAVHLKTMDVSKICDILLPGLSIADNTTLDVRLSADNELEVKARSSAISYHKGPGKNYNLNGLMISASNPSGALSGLLSVDRLASDGFIMDNLNLYVGEHDSTLRAALSYHNADTAYLDLSGGARFDRDGNGRLTAKVNIDNSEINLRGHRWRLRPASVDIADRRYEIRDFGLAGESDTIKISGVISDAPNDKLSATIENIDLSVLNTFINPGIDLKGRLSGEIDLYSLLSRMGATMEIDGDGLSIFGKDLGHLSVLSRRDINRDRFNVLINNYIEDTNPINISGYYSPSRKYLNFNLSLNDLALSYLDPVLNKFADITGGTVSGDILVSGPADRLMFSSSNTTLDSLLLTPHYTQVPYIISGPVTMNQRSIDLRGLDIVDPEGSKAVLNGSMTHNFFKQIYLDANMAFDNFLCLNTVEKDNDKFYGTAYASGNVSLNGYTDNLAINADVATNDNSAIHIPLSSASSATTTDLISYTDFSLPEDSVSMSGTDSEGNQTQTPARKGNVEIRARASVSQGTELLIEMDKQMGDVLRCTGNGEIDLTLNPARNITDLRGDYTVSEGSYHFVVMSIQSRDFTLNEGGSISFNGDLMSTNLNIGATYSTKASISTLISDTTSVGNRRNVNCGIQIQGQLSNPEISFSIDIPDLDPITKGRVESALSTPDKVQKQFAALILSGSFVPDEQSTIVNNSTILYSNASEILSNQFNNIFRQFDIPLDLGLNYQPGTATGSKDMFDVAISYQAFNNRLIINGNVGNSETSSNWAGDFDAEIKVDKQGKLRVTLFTRSADSYSNYLDNTQRSGFGITYQDEFDSFGDFWRNIFFSRKRREEYELQLMKKAEAELEKEAAEANIVKEEIQKPKEDPMNYLESDPVSFSSGQSSQSDR</sequence>
<dbReference type="GO" id="GO:0005886">
    <property type="term" value="C:plasma membrane"/>
    <property type="evidence" value="ECO:0007669"/>
    <property type="project" value="InterPro"/>
</dbReference>
<organism evidence="7 8">
    <name type="scientific">Candidatus Coprenecus stercoravium</name>
    <dbReference type="NCBI Taxonomy" id="2840735"/>
    <lineage>
        <taxon>Bacteria</taxon>
        <taxon>Pseudomonadati</taxon>
        <taxon>Bacteroidota</taxon>
        <taxon>Bacteroidia</taxon>
        <taxon>Bacteroidales</taxon>
        <taxon>Rikenellaceae</taxon>
        <taxon>Rikenellaceae incertae sedis</taxon>
        <taxon>Candidatus Coprenecus</taxon>
    </lineage>
</organism>
<feature type="domain" description="Translocation and assembly module TamB C-terminal" evidence="6">
    <location>
        <begin position="1007"/>
        <end position="1437"/>
    </location>
</feature>
<comment type="caution">
    <text evidence="7">The sequence shown here is derived from an EMBL/GenBank/DDBJ whole genome shotgun (WGS) entry which is preliminary data.</text>
</comment>
<evidence type="ECO:0000256" key="2">
    <source>
        <dbReference type="ARBA" id="ARBA00022692"/>
    </source>
</evidence>
<evidence type="ECO:0000256" key="3">
    <source>
        <dbReference type="ARBA" id="ARBA00022989"/>
    </source>
</evidence>
<keyword evidence="3" id="KW-1133">Transmembrane helix</keyword>
<name>A0A9D2GQK6_9BACT</name>
<evidence type="ECO:0000256" key="5">
    <source>
        <dbReference type="SAM" id="MobiDB-lite"/>
    </source>
</evidence>
<feature type="compositionally biased region" description="Basic and acidic residues" evidence="5">
    <location>
        <begin position="1481"/>
        <end position="1490"/>
    </location>
</feature>
<dbReference type="Proteomes" id="UP000824115">
    <property type="component" value="Unassembled WGS sequence"/>
</dbReference>
<feature type="compositionally biased region" description="Low complexity" evidence="5">
    <location>
        <begin position="1500"/>
        <end position="1511"/>
    </location>
</feature>
<accession>A0A9D2GQK6</accession>
<reference evidence="7" key="1">
    <citation type="journal article" date="2021" name="PeerJ">
        <title>Extensive microbial diversity within the chicken gut microbiome revealed by metagenomics and culture.</title>
        <authorList>
            <person name="Gilroy R."/>
            <person name="Ravi A."/>
            <person name="Getino M."/>
            <person name="Pursley I."/>
            <person name="Horton D.L."/>
            <person name="Alikhan N.F."/>
            <person name="Baker D."/>
            <person name="Gharbi K."/>
            <person name="Hall N."/>
            <person name="Watson M."/>
            <person name="Adriaenssens E.M."/>
            <person name="Foster-Nyarko E."/>
            <person name="Jarju S."/>
            <person name="Secka A."/>
            <person name="Antonio M."/>
            <person name="Oren A."/>
            <person name="Chaudhuri R.R."/>
            <person name="La Ragione R."/>
            <person name="Hildebrand F."/>
            <person name="Pallen M.J."/>
        </authorList>
    </citation>
    <scope>NUCLEOTIDE SEQUENCE</scope>
    <source>
        <strain evidence="7">Gambia16-554</strain>
    </source>
</reference>
<feature type="region of interest" description="Disordered" evidence="5">
    <location>
        <begin position="1481"/>
        <end position="1511"/>
    </location>
</feature>
<evidence type="ECO:0000259" key="6">
    <source>
        <dbReference type="Pfam" id="PF04357"/>
    </source>
</evidence>
<protein>
    <submittedName>
        <fullName evidence="7">Translocation/assembly module TamB</fullName>
    </submittedName>
</protein>
<dbReference type="PANTHER" id="PTHR30441:SF4">
    <property type="entry name" value="PROTEIN ASMA"/>
    <property type="match status" value="1"/>
</dbReference>
<dbReference type="InterPro" id="IPR052894">
    <property type="entry name" value="AsmA-related"/>
</dbReference>
<dbReference type="InterPro" id="IPR007452">
    <property type="entry name" value="TamB_C"/>
</dbReference>
<gene>
    <name evidence="7" type="ORF">IAC04_05095</name>
</gene>
<proteinExistence type="predicted"/>
<comment type="subcellular location">
    <subcellularLocation>
        <location evidence="1">Membrane</location>
        <topology evidence="1">Single-pass membrane protein</topology>
    </subcellularLocation>
</comment>
<dbReference type="PANTHER" id="PTHR30441">
    <property type="entry name" value="DUF748 DOMAIN-CONTAINING PROTEIN"/>
    <property type="match status" value="1"/>
</dbReference>
<dbReference type="EMBL" id="DXAW01000093">
    <property type="protein sequence ID" value="HIZ85846.1"/>
    <property type="molecule type" value="Genomic_DNA"/>
</dbReference>